<dbReference type="Proteomes" id="UP000631114">
    <property type="component" value="Unassembled WGS sequence"/>
</dbReference>
<evidence type="ECO:0000256" key="5">
    <source>
        <dbReference type="SAM" id="MobiDB-lite"/>
    </source>
</evidence>
<dbReference type="InterPro" id="IPR038765">
    <property type="entry name" value="Papain-like_cys_pep_sf"/>
</dbReference>
<feature type="domain" description="Ubiquitin-like protease family profile" evidence="6">
    <location>
        <begin position="1"/>
        <end position="51"/>
    </location>
</feature>
<dbReference type="OrthoDB" id="1287177at2759"/>
<dbReference type="SUPFAM" id="SSF54001">
    <property type="entry name" value="Cysteine proteinases"/>
    <property type="match status" value="1"/>
</dbReference>
<dbReference type="GO" id="GO:0008234">
    <property type="term" value="F:cysteine-type peptidase activity"/>
    <property type="evidence" value="ECO:0007669"/>
    <property type="project" value="UniProtKB-KW"/>
</dbReference>
<comment type="caution">
    <text evidence="7">The sequence shown here is derived from an EMBL/GenBank/DDBJ whole genome shotgun (WGS) entry which is preliminary data.</text>
</comment>
<name>A0A835MB17_9MAGN</name>
<evidence type="ECO:0000259" key="6">
    <source>
        <dbReference type="PROSITE" id="PS50600"/>
    </source>
</evidence>
<evidence type="ECO:0000256" key="3">
    <source>
        <dbReference type="ARBA" id="ARBA00022801"/>
    </source>
</evidence>
<sequence>MSGILSLKKLSLGLERRGPWRSLADRWARRVPQQKNDYDCGIFVLYFMERFIEEAPERLRKDDLDMFGRKWFKPEEASRLRGRIRELLKEEFDNPITVNNNGRESSPTSSGDGSPNCTEEEFDNPIIVSNINSRESSPTSSDLCSSVGSIGSNDGVMPVGLIPINQSIMEKLDLFLTEVEPKKELKEHGLERLRDIIELIEGIIFLPAGGHGGNTPSACTLE</sequence>
<dbReference type="PANTHER" id="PTHR46915">
    <property type="entry name" value="UBIQUITIN-LIKE PROTEASE 4-RELATED"/>
    <property type="match status" value="1"/>
</dbReference>
<accession>A0A835MB17</accession>
<reference evidence="7 8" key="1">
    <citation type="submission" date="2020-10" db="EMBL/GenBank/DDBJ databases">
        <title>The Coptis chinensis genome and diversification of protoberbering-type alkaloids.</title>
        <authorList>
            <person name="Wang B."/>
            <person name="Shu S."/>
            <person name="Song C."/>
            <person name="Liu Y."/>
        </authorList>
    </citation>
    <scope>NUCLEOTIDE SEQUENCE [LARGE SCALE GENOMIC DNA]</scope>
    <source>
        <strain evidence="7">HL-2020</strain>
        <tissue evidence="7">Leaf</tissue>
    </source>
</reference>
<dbReference type="PANTHER" id="PTHR46915:SF2">
    <property type="entry name" value="UBIQUITIN-LIKE PROTEASE 4"/>
    <property type="match status" value="1"/>
</dbReference>
<dbReference type="GO" id="GO:0006508">
    <property type="term" value="P:proteolysis"/>
    <property type="evidence" value="ECO:0007669"/>
    <property type="project" value="UniProtKB-KW"/>
</dbReference>
<dbReference type="Pfam" id="PF02902">
    <property type="entry name" value="Peptidase_C48"/>
    <property type="match status" value="1"/>
</dbReference>
<protein>
    <recommendedName>
        <fullName evidence="6">Ubiquitin-like protease family profile domain-containing protein</fullName>
    </recommendedName>
</protein>
<dbReference type="EMBL" id="JADFTS010000002">
    <property type="protein sequence ID" value="KAF9623032.1"/>
    <property type="molecule type" value="Genomic_DNA"/>
</dbReference>
<dbReference type="InterPro" id="IPR003653">
    <property type="entry name" value="Peptidase_C48_C"/>
</dbReference>
<dbReference type="Gene3D" id="1.10.418.20">
    <property type="match status" value="1"/>
</dbReference>
<evidence type="ECO:0000256" key="4">
    <source>
        <dbReference type="ARBA" id="ARBA00022807"/>
    </source>
</evidence>
<evidence type="ECO:0000256" key="1">
    <source>
        <dbReference type="ARBA" id="ARBA00005234"/>
    </source>
</evidence>
<keyword evidence="8" id="KW-1185">Reference proteome</keyword>
<dbReference type="AlphaFoldDB" id="A0A835MB17"/>
<evidence type="ECO:0000256" key="2">
    <source>
        <dbReference type="ARBA" id="ARBA00022670"/>
    </source>
</evidence>
<keyword evidence="2" id="KW-0645">Protease</keyword>
<dbReference type="GO" id="GO:0016926">
    <property type="term" value="P:protein desumoylation"/>
    <property type="evidence" value="ECO:0007669"/>
    <property type="project" value="UniProtKB-ARBA"/>
</dbReference>
<evidence type="ECO:0000313" key="8">
    <source>
        <dbReference type="Proteomes" id="UP000631114"/>
    </source>
</evidence>
<evidence type="ECO:0000313" key="7">
    <source>
        <dbReference type="EMBL" id="KAF9623032.1"/>
    </source>
</evidence>
<gene>
    <name evidence="7" type="ORF">IFM89_036013</name>
</gene>
<comment type="similarity">
    <text evidence="1">Belongs to the peptidase C48 family.</text>
</comment>
<keyword evidence="4" id="KW-0788">Thiol protease</keyword>
<feature type="compositionally biased region" description="Polar residues" evidence="5">
    <location>
        <begin position="96"/>
        <end position="117"/>
    </location>
</feature>
<feature type="region of interest" description="Disordered" evidence="5">
    <location>
        <begin position="95"/>
        <end position="121"/>
    </location>
</feature>
<dbReference type="PROSITE" id="PS50600">
    <property type="entry name" value="ULP_PROTEASE"/>
    <property type="match status" value="1"/>
</dbReference>
<proteinExistence type="inferred from homology"/>
<keyword evidence="3" id="KW-0378">Hydrolase</keyword>
<organism evidence="7 8">
    <name type="scientific">Coptis chinensis</name>
    <dbReference type="NCBI Taxonomy" id="261450"/>
    <lineage>
        <taxon>Eukaryota</taxon>
        <taxon>Viridiplantae</taxon>
        <taxon>Streptophyta</taxon>
        <taxon>Embryophyta</taxon>
        <taxon>Tracheophyta</taxon>
        <taxon>Spermatophyta</taxon>
        <taxon>Magnoliopsida</taxon>
        <taxon>Ranunculales</taxon>
        <taxon>Ranunculaceae</taxon>
        <taxon>Coptidoideae</taxon>
        <taxon>Coptis</taxon>
    </lineage>
</organism>